<evidence type="ECO:0000259" key="3">
    <source>
        <dbReference type="Pfam" id="PF13458"/>
    </source>
</evidence>
<protein>
    <recommendedName>
        <fullName evidence="3">Leucine-binding protein domain-containing protein</fullName>
    </recommendedName>
</protein>
<comment type="similarity">
    <text evidence="1">Belongs to the leucine-binding protein family.</text>
</comment>
<accession>A0ABN3CZU6</accession>
<dbReference type="Gene3D" id="3.40.50.2300">
    <property type="match status" value="2"/>
</dbReference>
<evidence type="ECO:0000313" key="4">
    <source>
        <dbReference type="EMBL" id="GAA2214843.1"/>
    </source>
</evidence>
<dbReference type="Pfam" id="PF13458">
    <property type="entry name" value="Peripla_BP_6"/>
    <property type="match status" value="1"/>
</dbReference>
<dbReference type="CDD" id="cd06331">
    <property type="entry name" value="PBP1_AmiC-like"/>
    <property type="match status" value="1"/>
</dbReference>
<sequence>MGGIFLSEETRVNAPPGEVFALFGQDAGAGWLFDAAFDALRPGAVVRFRIPWPAGSGGDGAPAGCGGDGTLEATGRIVSVRPGSRMVLAHETPWRGRVVCTLTPDGGGTRVRVVAEIDDSGIAWLLARSGHEPPGPAAEPGSHPVGLLVSLSGSASVFAAASENLARMAVEEANADGGVCGGPLRLVVADDATDARVGARRMRWLVRAGCRAVFTNVTSATFAAIEPIARAAGVLLIYTPVNEGGRGGHGLLRLGERPAGQLSLAVPYLMRDSGGRRWFLAGNDYVWPRASNRQARRIIGAAGGEVAGERYAAIGTRRFEPLVEEIERSRADLVVSTFVGADEALFERACHAAGLRARVRTLSLALDEATREHAGDAAGAGLYTAFGYYQQLPIAANRAFLARYRERYGPVAPPVSSISESVYEAVHLYAAAARGIRGGGEPAEIGRALPGSTLRGPRGRIRVAGHDRLEQDLHLVRAVPGGFAHEATAEPKPRP</sequence>
<keyword evidence="5" id="KW-1185">Reference proteome</keyword>
<dbReference type="SUPFAM" id="SSF55961">
    <property type="entry name" value="Bet v1-like"/>
    <property type="match status" value="1"/>
</dbReference>
<reference evidence="4 5" key="1">
    <citation type="journal article" date="2019" name="Int. J. Syst. Evol. Microbiol.">
        <title>The Global Catalogue of Microorganisms (GCM) 10K type strain sequencing project: providing services to taxonomists for standard genome sequencing and annotation.</title>
        <authorList>
            <consortium name="The Broad Institute Genomics Platform"/>
            <consortium name="The Broad Institute Genome Sequencing Center for Infectious Disease"/>
            <person name="Wu L."/>
            <person name="Ma J."/>
        </authorList>
    </citation>
    <scope>NUCLEOTIDE SEQUENCE [LARGE SCALE GENOMIC DNA]</scope>
    <source>
        <strain evidence="4 5">JCM 16114</strain>
    </source>
</reference>
<dbReference type="InterPro" id="IPR023393">
    <property type="entry name" value="START-like_dom_sf"/>
</dbReference>
<evidence type="ECO:0000256" key="2">
    <source>
        <dbReference type="ARBA" id="ARBA00022729"/>
    </source>
</evidence>
<dbReference type="PANTHER" id="PTHR47628:SF1">
    <property type="entry name" value="ALIPHATIC AMIDASE EXPRESSION-REGULATING PROTEIN"/>
    <property type="match status" value="1"/>
</dbReference>
<proteinExistence type="inferred from homology"/>
<gene>
    <name evidence="4" type="ORF">GCM10009850_103090</name>
</gene>
<feature type="domain" description="Leucine-binding protein" evidence="3">
    <location>
        <begin position="145"/>
        <end position="479"/>
    </location>
</feature>
<dbReference type="CDD" id="cd07814">
    <property type="entry name" value="SRPBCC_CalC_Aha1-like"/>
    <property type="match status" value="1"/>
</dbReference>
<comment type="caution">
    <text evidence="4">The sequence shown here is derived from an EMBL/GenBank/DDBJ whole genome shotgun (WGS) entry which is preliminary data.</text>
</comment>
<organism evidence="4 5">
    <name type="scientific">Nonomuraea monospora</name>
    <dbReference type="NCBI Taxonomy" id="568818"/>
    <lineage>
        <taxon>Bacteria</taxon>
        <taxon>Bacillati</taxon>
        <taxon>Actinomycetota</taxon>
        <taxon>Actinomycetes</taxon>
        <taxon>Streptosporangiales</taxon>
        <taxon>Streptosporangiaceae</taxon>
        <taxon>Nonomuraea</taxon>
    </lineage>
</organism>
<name>A0ABN3CZU6_9ACTN</name>
<keyword evidence="2" id="KW-0732">Signal</keyword>
<dbReference type="InterPro" id="IPR028082">
    <property type="entry name" value="Peripla_BP_I"/>
</dbReference>
<dbReference type="PANTHER" id="PTHR47628">
    <property type="match status" value="1"/>
</dbReference>
<dbReference type="Gene3D" id="3.30.530.20">
    <property type="match status" value="1"/>
</dbReference>
<dbReference type="InterPro" id="IPR028081">
    <property type="entry name" value="Leu-bd"/>
</dbReference>
<evidence type="ECO:0000313" key="5">
    <source>
        <dbReference type="Proteomes" id="UP001499843"/>
    </source>
</evidence>
<dbReference type="SUPFAM" id="SSF53822">
    <property type="entry name" value="Periplasmic binding protein-like I"/>
    <property type="match status" value="1"/>
</dbReference>
<dbReference type="EMBL" id="BAAAQX010000044">
    <property type="protein sequence ID" value="GAA2214843.1"/>
    <property type="molecule type" value="Genomic_DNA"/>
</dbReference>
<dbReference type="Proteomes" id="UP001499843">
    <property type="component" value="Unassembled WGS sequence"/>
</dbReference>
<dbReference type="RefSeq" id="WP_344493057.1">
    <property type="nucleotide sequence ID" value="NZ_BAAAQX010000044.1"/>
</dbReference>
<evidence type="ECO:0000256" key="1">
    <source>
        <dbReference type="ARBA" id="ARBA00010062"/>
    </source>
</evidence>